<keyword evidence="7 15" id="KW-1133">Transmembrane helix</keyword>
<dbReference type="GO" id="GO:0004609">
    <property type="term" value="F:phosphatidylserine decarboxylase activity"/>
    <property type="evidence" value="ECO:0007669"/>
    <property type="project" value="UniProtKB-UniRule"/>
</dbReference>
<comment type="catalytic activity">
    <reaction evidence="15">
        <text>a 1,2-diacyl-sn-glycero-3-phospho-L-serine + H(+) = a 1,2-diacyl-sn-glycero-3-phosphoethanolamine + CO2</text>
        <dbReference type="Rhea" id="RHEA:20828"/>
        <dbReference type="ChEBI" id="CHEBI:15378"/>
        <dbReference type="ChEBI" id="CHEBI:16526"/>
        <dbReference type="ChEBI" id="CHEBI:57262"/>
        <dbReference type="ChEBI" id="CHEBI:64612"/>
        <dbReference type="EC" id="4.1.1.65"/>
    </reaction>
</comment>
<feature type="chain" id="PRO_5041505930" description="Phosphatidylserine decarboxylase beta chain" evidence="15">
    <location>
        <begin position="1"/>
        <end position="608"/>
    </location>
</feature>
<dbReference type="InterPro" id="IPR033661">
    <property type="entry name" value="PSD_type1_euk"/>
</dbReference>
<dbReference type="AlphaFoldDB" id="A0AA88XFP2"/>
<comment type="pathway">
    <text evidence="15">Phospholipid metabolism; phosphatidylethanolamine biosynthesis; phosphatidylethanolamine from CDP-diacylglycerol: step 2/2.</text>
</comment>
<evidence type="ECO:0000313" key="18">
    <source>
        <dbReference type="Proteomes" id="UP001186944"/>
    </source>
</evidence>
<keyword evidence="18" id="KW-1185">Reference proteome</keyword>
<feature type="topological domain" description="Mitochondrial intermembrane" evidence="15">
    <location>
        <begin position="322"/>
        <end position="641"/>
    </location>
</feature>
<comment type="subcellular location">
    <subcellularLocation>
        <location evidence="1">Membrane</location>
        <topology evidence="1">Multi-pass membrane protein</topology>
    </subcellularLocation>
</comment>
<accession>A0AA88XFP2</accession>
<dbReference type="EMBL" id="VSWD01000013">
    <property type="protein sequence ID" value="KAK3084524.1"/>
    <property type="molecule type" value="Genomic_DNA"/>
</dbReference>
<keyword evidence="6 15" id="KW-0210">Decarboxylase</keyword>
<keyword evidence="15" id="KW-0496">Mitochondrion</keyword>
<dbReference type="GO" id="GO:0016540">
    <property type="term" value="P:protein autoprocessing"/>
    <property type="evidence" value="ECO:0007669"/>
    <property type="project" value="UniProtKB-UniRule"/>
</dbReference>
<keyword evidence="8 15" id="KW-0443">Lipid metabolism</keyword>
<evidence type="ECO:0000256" key="1">
    <source>
        <dbReference type="ARBA" id="ARBA00004141"/>
    </source>
</evidence>
<evidence type="ECO:0000256" key="5">
    <source>
        <dbReference type="ARBA" id="ARBA00022692"/>
    </source>
</evidence>
<dbReference type="HAMAP" id="MF_03208">
    <property type="entry name" value="PS_decarb_PSD_B_type1_euk"/>
    <property type="match status" value="1"/>
</dbReference>
<dbReference type="GO" id="GO:0006646">
    <property type="term" value="P:phosphatidylethanolamine biosynthetic process"/>
    <property type="evidence" value="ECO:0007669"/>
    <property type="project" value="UniProtKB-UniRule"/>
</dbReference>
<comment type="caution">
    <text evidence="17">The sequence shown here is derived from an EMBL/GenBank/DDBJ whole genome shotgun (WGS) entry which is preliminary data.</text>
</comment>
<dbReference type="InterPro" id="IPR007248">
    <property type="entry name" value="Mpv17_PMP22"/>
</dbReference>
<evidence type="ECO:0000256" key="9">
    <source>
        <dbReference type="ARBA" id="ARBA00023136"/>
    </source>
</evidence>
<keyword evidence="12 15" id="KW-1208">Phospholipid metabolism</keyword>
<dbReference type="EC" id="4.1.1.65" evidence="15"/>
<keyword evidence="10 15" id="KW-0594">Phospholipid biosynthesis</keyword>
<evidence type="ECO:0000256" key="15">
    <source>
        <dbReference type="HAMAP-Rule" id="MF_03208"/>
    </source>
</evidence>
<comment type="subunit">
    <text evidence="15">Heterodimer of a large membrane-associated beta subunit and a small pyruvoyl-containing alpha subunit.</text>
</comment>
<evidence type="ECO:0000256" key="14">
    <source>
        <dbReference type="ARBA" id="ARBA00045136"/>
    </source>
</evidence>
<dbReference type="InterPro" id="IPR003817">
    <property type="entry name" value="PS_Dcarbxylase"/>
</dbReference>
<feature type="transmembrane region" description="Helical" evidence="16">
    <location>
        <begin position="65"/>
        <end position="87"/>
    </location>
</feature>
<feature type="active site" description="Charge relay system; for autoendoproteolytic cleavage activity" evidence="15">
    <location>
        <position position="421"/>
    </location>
</feature>
<evidence type="ECO:0000256" key="7">
    <source>
        <dbReference type="ARBA" id="ARBA00022989"/>
    </source>
</evidence>
<evidence type="ECO:0000256" key="4">
    <source>
        <dbReference type="ARBA" id="ARBA00022516"/>
    </source>
</evidence>
<reference evidence="17" key="1">
    <citation type="submission" date="2019-08" db="EMBL/GenBank/DDBJ databases">
        <title>The improved chromosome-level genome for the pearl oyster Pinctada fucata martensii using PacBio sequencing and Hi-C.</title>
        <authorList>
            <person name="Zheng Z."/>
        </authorList>
    </citation>
    <scope>NUCLEOTIDE SEQUENCE</scope>
    <source>
        <strain evidence="17">ZZ-2019</strain>
        <tissue evidence="17">Adductor muscle</tissue>
    </source>
</reference>
<feature type="chain" id="PRO_5041505929" description="Phosphatidylserine decarboxylase alpha chain" evidence="15">
    <location>
        <begin position="609"/>
        <end position="641"/>
    </location>
</feature>
<comment type="similarity">
    <text evidence="15">Belongs to the phosphatidylserine decarboxylase family. PSD-B subfamily. Eukaryotic type I sub-subfamily.</text>
</comment>
<dbReference type="Proteomes" id="UP001186944">
    <property type="component" value="Unassembled WGS sequence"/>
</dbReference>
<feature type="active site" description="Charge relay system; for autoendoproteolytic cleavage activity" evidence="15">
    <location>
        <position position="497"/>
    </location>
</feature>
<evidence type="ECO:0000313" key="17">
    <source>
        <dbReference type="EMBL" id="KAK3084524.1"/>
    </source>
</evidence>
<dbReference type="GO" id="GO:0005743">
    <property type="term" value="C:mitochondrial inner membrane"/>
    <property type="evidence" value="ECO:0007669"/>
    <property type="project" value="UniProtKB-SubCell"/>
</dbReference>
<name>A0AA88XFP2_PINIB</name>
<evidence type="ECO:0000256" key="6">
    <source>
        <dbReference type="ARBA" id="ARBA00022793"/>
    </source>
</evidence>
<evidence type="ECO:0000256" key="16">
    <source>
        <dbReference type="SAM" id="Phobius"/>
    </source>
</evidence>
<feature type="active site" description="Charge relay system; for autoendoproteolytic cleavage activity" evidence="15">
    <location>
        <position position="609"/>
    </location>
</feature>
<evidence type="ECO:0000256" key="8">
    <source>
        <dbReference type="ARBA" id="ARBA00023098"/>
    </source>
</evidence>
<comment type="pathway">
    <text evidence="2">Lipid metabolism.</text>
</comment>
<evidence type="ECO:0000256" key="10">
    <source>
        <dbReference type="ARBA" id="ARBA00023209"/>
    </source>
</evidence>
<dbReference type="PANTHER" id="PTHR10067">
    <property type="entry name" value="PHOSPHATIDYLSERINE DECARBOXYLASE"/>
    <property type="match status" value="1"/>
</dbReference>
<feature type="transmembrane region" description="Helical" evidence="16">
    <location>
        <begin position="302"/>
        <end position="323"/>
    </location>
</feature>
<evidence type="ECO:0000256" key="3">
    <source>
        <dbReference type="ARBA" id="ARBA00006824"/>
    </source>
</evidence>
<keyword evidence="5 15" id="KW-0812">Transmembrane</keyword>
<sequence>MSLSKDESKENILEKALKAYGVALQHRPILTKAITSGSVSGLGNILSQLIVPNSATNGKVAWRSVAAYAAFGFCVSGPVIHHLYIFLEKTFPKKKDQSRFDTIKKVLLDRLVFTPPFILLFLYVVPILEGQGHDTAVAKIKESFWTILKMNWRVWSIFHQTKVLAKLVAISDSINFIPRCFKQIERKGVPPCGCPIHHSHLRWSFGLSFHRSHLKTWSAGQSVNLRLLSGQSPVLHHSHLRWSVNQILVLQHGYLRCSTSRLLKWGHLRWSASNLSQLNFQLRHCHKGPTAKQEKKPRSRGVLRYITLLIVIGCGAVLAQIALVTEEEVKKDNPDYLKIDFYRKLPLKVMSRAWGKFNELDLPVVLRRPLLGLYVWLFNCNMEEAMDKELRNYRNLGEFFRRILRPDVRKIHDDQVTSPADGRILHFGVVKDGILEQVKGVTYSLKGFLGPPSWQGHIYDIKHLTDSEYFQTLKIKPDHELYHCVIYLAPGDYHRFHSATNWIVQYRRHFPGDLLSVNPSIAKWLKGLFNFNERVVYAGTWEHGFFSYTPVGATNVGSIKVYCDKELQTNTGHKHHTLGTHYDKDLRDSDKNGVDILKGEMFGEFNLGSTVVLVFEAPKNFKFSVENNQKVRMGEPLGTVV</sequence>
<keyword evidence="15" id="KW-0999">Mitochondrion inner membrane</keyword>
<dbReference type="PANTHER" id="PTHR10067:SF6">
    <property type="entry name" value="PHOSPHATIDYLSERINE DECARBOXYLASE PROENZYME, MITOCHONDRIAL"/>
    <property type="match status" value="1"/>
</dbReference>
<keyword evidence="11 15" id="KW-0456">Lyase</keyword>
<comment type="PTM">
    <text evidence="15">Is synthesized initially as an inactive proenzyme. Formation of the active enzyme involves a self-maturation process in which the active site pyruvoyl group is generated from an internal serine residue via an autocatalytic post-translational modification. Two non-identical subunits are generated from the proenzyme in this reaction, and the pyruvate is formed at the N-terminus of the alpha chain, which is derived from the carboxyl end of the proenzyme. The autoendoproteolytic cleavage occurs by a canonical serine protease mechanism, in which the side chain hydroxyl group of the serine supplies its oxygen atom to form the C-terminus of the beta chain, while the remainder of the serine residue undergoes an oxidative deamination to produce ammonia and the pyruvoyl prosthetic group on the alpha chain. During this reaction, the Ser that is part of the protease active site of the proenzyme becomes the pyruvoyl prosthetic group, which constitutes an essential element of the active site of the mature decarboxylase.</text>
</comment>
<keyword evidence="13 15" id="KW-0670">Pyruvate</keyword>
<feature type="site" description="Cleavage (non-hydrolytic); by autocatalysis" evidence="15">
    <location>
        <begin position="608"/>
        <end position="609"/>
    </location>
</feature>
<comment type="similarity">
    <text evidence="3">Belongs to the peroxisomal membrane protein PXMP2/4 family.</text>
</comment>
<comment type="subcellular location">
    <molecule>Phosphatidylserine decarboxylase alpha chain</molecule>
    <subcellularLocation>
        <location evidence="15">Mitochondrion inner membrane</location>
        <topology evidence="15">Peripheral membrane protein</topology>
        <orientation evidence="15">Intermembrane side</orientation>
    </subcellularLocation>
    <text evidence="15">Anchored to the mitochondrial inner membrane through its interaction with the integral membrane beta chain.</text>
</comment>
<keyword evidence="15" id="KW-0865">Zymogen</keyword>
<comment type="subcellular location">
    <molecule>Phosphatidylserine decarboxylase beta chain</molecule>
    <subcellularLocation>
        <location evidence="15">Mitochondrion inner membrane</location>
        <topology evidence="15">Single-pass membrane protein</topology>
        <orientation evidence="15">Intermembrane side</orientation>
    </subcellularLocation>
</comment>
<proteinExistence type="inferred from homology"/>
<keyword evidence="9 15" id="KW-0472">Membrane</keyword>
<dbReference type="NCBIfam" id="TIGR00163">
    <property type="entry name" value="PS_decarb"/>
    <property type="match status" value="1"/>
</dbReference>
<protein>
    <recommendedName>
        <fullName evidence="15">Phosphatidylserine decarboxylase proenzyme, mitochondrial</fullName>
        <ecNumber evidence="15">4.1.1.65</ecNumber>
    </recommendedName>
    <component>
        <recommendedName>
            <fullName evidence="15">Phosphatidylserine decarboxylase beta chain</fullName>
        </recommendedName>
    </component>
    <component>
        <recommendedName>
            <fullName evidence="15">Phosphatidylserine decarboxylase alpha chain</fullName>
        </recommendedName>
    </component>
</protein>
<dbReference type="InterPro" id="IPR033177">
    <property type="entry name" value="PSD-B"/>
</dbReference>
<organism evidence="17 18">
    <name type="scientific">Pinctada imbricata</name>
    <name type="common">Atlantic pearl-oyster</name>
    <name type="synonym">Pinctada martensii</name>
    <dbReference type="NCBI Taxonomy" id="66713"/>
    <lineage>
        <taxon>Eukaryota</taxon>
        <taxon>Metazoa</taxon>
        <taxon>Spiralia</taxon>
        <taxon>Lophotrochozoa</taxon>
        <taxon>Mollusca</taxon>
        <taxon>Bivalvia</taxon>
        <taxon>Autobranchia</taxon>
        <taxon>Pteriomorphia</taxon>
        <taxon>Pterioida</taxon>
        <taxon>Pterioidea</taxon>
        <taxon>Pteriidae</taxon>
        <taxon>Pinctada</taxon>
    </lineage>
</organism>
<evidence type="ECO:0000256" key="12">
    <source>
        <dbReference type="ARBA" id="ARBA00023264"/>
    </source>
</evidence>
<feature type="active site" description="Schiff-base intermediate with substrate; via pyruvic acid; for decarboxylase activity" evidence="15">
    <location>
        <position position="609"/>
    </location>
</feature>
<keyword evidence="4 15" id="KW-0444">Lipid biosynthesis</keyword>
<feature type="transmembrane region" description="Helical" evidence="16">
    <location>
        <begin position="107"/>
        <end position="125"/>
    </location>
</feature>
<gene>
    <name evidence="17" type="ORF">FSP39_014741</name>
</gene>
<comment type="function">
    <text evidence="14">Catalyzes the formation of phosphatidylethanolamine (PtdEtn) from phosphatidylserine (PtdSer). Plays a central role in phospholipid metabolism and in the interorganelle trafficking of phosphatidylserine. May be involved in lipid droplet biogenesis at the endoplasmic reticulum membrane.</text>
</comment>
<evidence type="ECO:0000256" key="11">
    <source>
        <dbReference type="ARBA" id="ARBA00023239"/>
    </source>
</evidence>
<dbReference type="Pfam" id="PF02666">
    <property type="entry name" value="PS_Dcarbxylase"/>
    <property type="match status" value="1"/>
</dbReference>
<evidence type="ECO:0000256" key="13">
    <source>
        <dbReference type="ARBA" id="ARBA00023317"/>
    </source>
</evidence>
<comment type="cofactor">
    <cofactor evidence="15">
        <name>pyruvate</name>
        <dbReference type="ChEBI" id="CHEBI:15361"/>
    </cofactor>
    <text evidence="15">Binds 1 pyruvoyl group covalently per subunit.</text>
</comment>
<dbReference type="Pfam" id="PF04117">
    <property type="entry name" value="Mpv17_PMP22"/>
    <property type="match status" value="1"/>
</dbReference>
<evidence type="ECO:0000256" key="2">
    <source>
        <dbReference type="ARBA" id="ARBA00005189"/>
    </source>
</evidence>
<feature type="topological domain" description="Mitochondrial matrix" evidence="15">
    <location>
        <begin position="1"/>
        <end position="302"/>
    </location>
</feature>
<feature type="modified residue" description="Pyruvic acid (Ser); by autocatalysis" evidence="15">
    <location>
        <position position="609"/>
    </location>
</feature>